<sequence>MSDQFWKKIKSKYRLGELIHGTVEYHATFGIFVSLDDEVVKGLVQITDFVDSGDMTPEMYPDIGSPIGAVVVGYTEDNRHQIWLSVKPSVLQKALVHLKIPATSDRSLPAA</sequence>
<protein>
    <submittedName>
        <fullName evidence="1">RNA-binding protein</fullName>
    </submittedName>
</protein>
<organism evidence="1 2">
    <name type="scientific">Dolichospermum flos-aquae UHCC 0037</name>
    <dbReference type="NCBI Taxonomy" id="2590026"/>
    <lineage>
        <taxon>Bacteria</taxon>
        <taxon>Bacillati</taxon>
        <taxon>Cyanobacteriota</taxon>
        <taxon>Cyanophyceae</taxon>
        <taxon>Nostocales</taxon>
        <taxon>Aphanizomenonaceae</taxon>
        <taxon>Dolichospermum</taxon>
    </lineage>
</organism>
<name>A0ACC7S346_DOLFA</name>
<keyword evidence="2" id="KW-1185">Reference proteome</keyword>
<accession>A0ACC7S346</accession>
<proteinExistence type="predicted"/>
<dbReference type="Proteomes" id="UP001517388">
    <property type="component" value="Unassembled WGS sequence"/>
</dbReference>
<reference evidence="2" key="1">
    <citation type="journal article" date="2020" name="Toxins">
        <title>Phylogenomic Analysis of Secondary Metabolism in the Toxic Cyanobacterial Genera Anabaena, Dolichospermum and Aphanizomenon.</title>
        <authorList>
            <person name="Oesterholm J."/>
            <person name="Popin R.V."/>
            <person name="Fewer D.P."/>
            <person name="Sivonen K."/>
        </authorList>
    </citation>
    <scope>NUCLEOTIDE SEQUENCE [LARGE SCALE GENOMIC DNA]</scope>
    <source>
        <strain evidence="2">UHCC 0037</strain>
    </source>
</reference>
<dbReference type="EMBL" id="VILF01000001">
    <property type="protein sequence ID" value="MTJ42840.1"/>
    <property type="molecule type" value="Genomic_DNA"/>
</dbReference>
<comment type="caution">
    <text evidence="1">The sequence shown here is derived from an EMBL/GenBank/DDBJ whole genome shotgun (WGS) entry which is preliminary data.</text>
</comment>
<evidence type="ECO:0000313" key="2">
    <source>
        <dbReference type="Proteomes" id="UP001517388"/>
    </source>
</evidence>
<gene>
    <name evidence="1" type="ORF">FJR39_06180</name>
</gene>
<evidence type="ECO:0000313" key="1">
    <source>
        <dbReference type="EMBL" id="MTJ42840.1"/>
    </source>
</evidence>